<dbReference type="GO" id="GO:0016740">
    <property type="term" value="F:transferase activity"/>
    <property type="evidence" value="ECO:0007669"/>
    <property type="project" value="UniProtKB-KW"/>
</dbReference>
<dbReference type="SUPFAM" id="SSF53448">
    <property type="entry name" value="Nucleotide-diphospho-sugar transferases"/>
    <property type="match status" value="1"/>
</dbReference>
<dbReference type="Proteomes" id="UP000799776">
    <property type="component" value="Unassembled WGS sequence"/>
</dbReference>
<evidence type="ECO:0000313" key="2">
    <source>
        <dbReference type="Proteomes" id="UP000799776"/>
    </source>
</evidence>
<dbReference type="Gene3D" id="3.90.550.10">
    <property type="entry name" value="Spore Coat Polysaccharide Biosynthesis Protein SpsA, Chain A"/>
    <property type="match status" value="1"/>
</dbReference>
<accession>A0A6A5YAI0</accession>
<sequence length="342" mass="39853">ALLAVAVLCLIYYNHYHGKSTHEHIGPIDMDAVDWSRFAYSQYATNGAYLCNSLMVFEALHRFGSRADRILFYPDEFDLDVYDGNDRDSQLLLVARDTYNVKIIPVPMQSVQRSTKEEEETWDFSLNKFLAFNQTQYDRILHIDSDVTVLQHMDDLFFLPSAPVAMPRAYWELPNTHKLTSLLVLLEPSTTEFEGLMHAAYTADTRSTRYDMEILNERYGDSAMVIPHRGFALLTGEFRTDDHTMYLGNDYEIWDADKVLEETRLVHYSDWPLPKPWIMWPLNLLSETLPKCKSKPGTAMESGCRDREVWYGLYDKFRQRRKEICALLSIPAPDWPPRQKPK</sequence>
<keyword evidence="2" id="KW-1185">Reference proteome</keyword>
<proteinExistence type="predicted"/>
<dbReference type="EMBL" id="ML978715">
    <property type="protein sequence ID" value="KAF2088708.1"/>
    <property type="molecule type" value="Genomic_DNA"/>
</dbReference>
<feature type="non-terminal residue" evidence="1">
    <location>
        <position position="342"/>
    </location>
</feature>
<dbReference type="OrthoDB" id="2014201at2759"/>
<dbReference type="InterPro" id="IPR050587">
    <property type="entry name" value="GNT1/Glycosyltrans_8"/>
</dbReference>
<dbReference type="InterPro" id="IPR029044">
    <property type="entry name" value="Nucleotide-diphossugar_trans"/>
</dbReference>
<organism evidence="1 2">
    <name type="scientific">Saccharata proteae CBS 121410</name>
    <dbReference type="NCBI Taxonomy" id="1314787"/>
    <lineage>
        <taxon>Eukaryota</taxon>
        <taxon>Fungi</taxon>
        <taxon>Dikarya</taxon>
        <taxon>Ascomycota</taxon>
        <taxon>Pezizomycotina</taxon>
        <taxon>Dothideomycetes</taxon>
        <taxon>Dothideomycetes incertae sedis</taxon>
        <taxon>Botryosphaeriales</taxon>
        <taxon>Saccharataceae</taxon>
        <taxon>Saccharata</taxon>
    </lineage>
</organism>
<dbReference type="AlphaFoldDB" id="A0A6A5YAI0"/>
<dbReference type="PANTHER" id="PTHR11183">
    <property type="entry name" value="GLYCOGENIN SUBFAMILY MEMBER"/>
    <property type="match status" value="1"/>
</dbReference>
<evidence type="ECO:0000313" key="1">
    <source>
        <dbReference type="EMBL" id="KAF2088708.1"/>
    </source>
</evidence>
<name>A0A6A5YAI0_9PEZI</name>
<feature type="non-terminal residue" evidence="1">
    <location>
        <position position="1"/>
    </location>
</feature>
<keyword evidence="1" id="KW-0808">Transferase</keyword>
<reference evidence="1" key="1">
    <citation type="journal article" date="2020" name="Stud. Mycol.">
        <title>101 Dothideomycetes genomes: a test case for predicting lifestyles and emergence of pathogens.</title>
        <authorList>
            <person name="Haridas S."/>
            <person name="Albert R."/>
            <person name="Binder M."/>
            <person name="Bloem J."/>
            <person name="Labutti K."/>
            <person name="Salamov A."/>
            <person name="Andreopoulos B."/>
            <person name="Baker S."/>
            <person name="Barry K."/>
            <person name="Bills G."/>
            <person name="Bluhm B."/>
            <person name="Cannon C."/>
            <person name="Castanera R."/>
            <person name="Culley D."/>
            <person name="Daum C."/>
            <person name="Ezra D."/>
            <person name="Gonzalez J."/>
            <person name="Henrissat B."/>
            <person name="Kuo A."/>
            <person name="Liang C."/>
            <person name="Lipzen A."/>
            <person name="Lutzoni F."/>
            <person name="Magnuson J."/>
            <person name="Mondo S."/>
            <person name="Nolan M."/>
            <person name="Ohm R."/>
            <person name="Pangilinan J."/>
            <person name="Park H.-J."/>
            <person name="Ramirez L."/>
            <person name="Alfaro M."/>
            <person name="Sun H."/>
            <person name="Tritt A."/>
            <person name="Yoshinaga Y."/>
            <person name="Zwiers L.-H."/>
            <person name="Turgeon B."/>
            <person name="Goodwin S."/>
            <person name="Spatafora J."/>
            <person name="Crous P."/>
            <person name="Grigoriev I."/>
        </authorList>
    </citation>
    <scope>NUCLEOTIDE SEQUENCE</scope>
    <source>
        <strain evidence="1">CBS 121410</strain>
    </source>
</reference>
<gene>
    <name evidence="1" type="ORF">K490DRAFT_2022</name>
</gene>
<protein>
    <submittedName>
        <fullName evidence="1">Glycosyltransferase family 8 protein</fullName>
    </submittedName>
</protein>